<proteinExistence type="predicted"/>
<name>A0A193QIU1_SODGM</name>
<protein>
    <recommendedName>
        <fullName evidence="3">Bro-N domain-containing protein</fullName>
    </recommendedName>
</protein>
<gene>
    <name evidence="1" type="ORF">SGGMMB4_02637</name>
</gene>
<dbReference type="EMBL" id="LN854557">
    <property type="protein sequence ID" value="CRL45104.1"/>
    <property type="molecule type" value="Genomic_DNA"/>
</dbReference>
<accession>A0A193QIU1</accession>
<dbReference type="AlphaFoldDB" id="A0A193QIU1"/>
<reference evidence="1 2" key="1">
    <citation type="submission" date="2015-05" db="EMBL/GenBank/DDBJ databases">
        <authorList>
            <person name="Goodhead I."/>
        </authorList>
    </citation>
    <scope>NUCLEOTIDE SEQUENCE [LARGE SCALE GENOMIC DNA]</scope>
    <source>
        <strain evidence="2">morsitans</strain>
    </source>
</reference>
<evidence type="ECO:0000313" key="2">
    <source>
        <dbReference type="Proteomes" id="UP000245838"/>
    </source>
</evidence>
<dbReference type="RefSeq" id="WP_341532850.1">
    <property type="nucleotide sequence ID" value="NC_007712.1"/>
</dbReference>
<evidence type="ECO:0008006" key="3">
    <source>
        <dbReference type="Google" id="ProtNLM"/>
    </source>
</evidence>
<dbReference type="Proteomes" id="UP000245838">
    <property type="component" value="Chromosome sggmmb4_Chromosome"/>
</dbReference>
<evidence type="ECO:0000313" key="1">
    <source>
        <dbReference type="EMBL" id="CRL45104.1"/>
    </source>
</evidence>
<organism evidence="1 2">
    <name type="scientific">Sodalis glossinidius (strain morsitans)</name>
    <dbReference type="NCBI Taxonomy" id="343509"/>
    <lineage>
        <taxon>Bacteria</taxon>
        <taxon>Pseudomonadati</taxon>
        <taxon>Pseudomonadota</taxon>
        <taxon>Gammaproteobacteria</taxon>
        <taxon>Enterobacterales</taxon>
        <taxon>Bruguierivoracaceae</taxon>
        <taxon>Sodalis</taxon>
    </lineage>
</organism>
<sequence>MTTTLTFRNTILETVAHDGQIWFTSVVLAKALDYRQLDSIKNIYNWNKDEFTSCMTTAVNLTVNRINNSLREKAVRVFSLRGAHLT</sequence>